<reference evidence="1 2" key="1">
    <citation type="submission" date="2019-04" db="EMBL/GenBank/DDBJ databases">
        <authorList>
            <consortium name="Pathogen Informatics"/>
        </authorList>
    </citation>
    <scope>NUCLEOTIDE SEQUENCE [LARGE SCALE GENOMIC DNA]</scope>
    <source>
        <strain evidence="1 2">NCTC9239</strain>
    </source>
</reference>
<dbReference type="RefSeq" id="WP_252969968.1">
    <property type="nucleotide sequence ID" value="NZ_LR588407.1"/>
</dbReference>
<organism evidence="1 2">
    <name type="scientific">Brevundimonas vancanneytii</name>
    <dbReference type="NCBI Taxonomy" id="1325724"/>
    <lineage>
        <taxon>Bacteria</taxon>
        <taxon>Pseudomonadati</taxon>
        <taxon>Pseudomonadota</taxon>
        <taxon>Alphaproteobacteria</taxon>
        <taxon>Caulobacterales</taxon>
        <taxon>Caulobacteraceae</taxon>
        <taxon>Brevundimonas</taxon>
    </lineage>
</organism>
<dbReference type="EMBL" id="LR588407">
    <property type="protein sequence ID" value="VTO11635.1"/>
    <property type="molecule type" value="Genomic_DNA"/>
</dbReference>
<name>A0A4P1JU28_9CAUL</name>
<dbReference type="AlphaFoldDB" id="A0A4P1JU28"/>
<evidence type="ECO:0000313" key="1">
    <source>
        <dbReference type="EMBL" id="VTO11635.1"/>
    </source>
</evidence>
<proteinExistence type="predicted"/>
<dbReference type="KEGG" id="bvy:NCTC9239_00442"/>
<dbReference type="SUPFAM" id="SSF52540">
    <property type="entry name" value="P-loop containing nucleoside triphosphate hydrolases"/>
    <property type="match status" value="1"/>
</dbReference>
<dbReference type="Gene3D" id="3.40.50.300">
    <property type="entry name" value="P-loop containing nucleotide triphosphate hydrolases"/>
    <property type="match status" value="1"/>
</dbReference>
<dbReference type="InterPro" id="IPR027417">
    <property type="entry name" value="P-loop_NTPase"/>
</dbReference>
<sequence length="276" mass="30946">MGRALNLAAVGEKMAIITGIADTLNQEVARFNQVSLNQPVMLNSVPKGGTHLLRNIIRMFVPIDQHYDADFIQIPNMHLHLEAFNPHRPKLCAAHLLFSDQAAANVRTARHILLVRDPYDWVLARARFFVSDAFHQDNLEHLKSGVFNPTMLLNFMIFGLHGKTPALADVYTHNAAAWLGTGVYLVRYEDILGALSDLESEAAEAYFGALLDACGIDRPGDWRERVRIGSDRKQSRTARENLKLPDGMAFPKSLPEQQKELVDFHAPGLRRLLGYV</sequence>
<protein>
    <recommendedName>
        <fullName evidence="3">Sulfotransferase domain</fullName>
    </recommendedName>
</protein>
<evidence type="ECO:0008006" key="3">
    <source>
        <dbReference type="Google" id="ProtNLM"/>
    </source>
</evidence>
<evidence type="ECO:0000313" key="2">
    <source>
        <dbReference type="Proteomes" id="UP000309952"/>
    </source>
</evidence>
<accession>A0A4P1JU28</accession>
<keyword evidence="2" id="KW-1185">Reference proteome</keyword>
<dbReference type="Proteomes" id="UP000309952">
    <property type="component" value="Chromosome"/>
</dbReference>
<gene>
    <name evidence="1" type="ORF">NCTC9239_00442</name>
</gene>